<evidence type="ECO:0000313" key="4">
    <source>
        <dbReference type="EMBL" id="CAF1385680.1"/>
    </source>
</evidence>
<keyword evidence="5" id="KW-1185">Reference proteome</keyword>
<comment type="caution">
    <text evidence="3">The sequence shown here is derived from an EMBL/GenBank/DDBJ whole genome shotgun (WGS) entry which is preliminary data.</text>
</comment>
<feature type="domain" description="GST N-terminal" evidence="1">
    <location>
        <begin position="1"/>
        <end position="83"/>
    </location>
</feature>
<dbReference type="InterPro" id="IPR043377">
    <property type="entry name" value="GSTT1/2/3"/>
</dbReference>
<dbReference type="PROSITE" id="PS50404">
    <property type="entry name" value="GST_NTER"/>
    <property type="match status" value="1"/>
</dbReference>
<evidence type="ECO:0000259" key="1">
    <source>
        <dbReference type="PROSITE" id="PS50404"/>
    </source>
</evidence>
<dbReference type="Pfam" id="PF13417">
    <property type="entry name" value="GST_N_3"/>
    <property type="match status" value="1"/>
</dbReference>
<name>A0A814U9A0_ADIRI</name>
<dbReference type="OrthoDB" id="422574at2759"/>
<dbReference type="AlphaFoldDB" id="A0A814U9A0"/>
<dbReference type="InterPro" id="IPR040079">
    <property type="entry name" value="Glutathione_S-Trfase"/>
</dbReference>
<proteinExistence type="predicted"/>
<dbReference type="PANTHER" id="PTHR44750:SF1">
    <property type="entry name" value="GLUTATHIONE S-TRANSFERASE T1-RELATED"/>
    <property type="match status" value="1"/>
</dbReference>
<organism evidence="3 5">
    <name type="scientific">Adineta ricciae</name>
    <name type="common">Rotifer</name>
    <dbReference type="NCBI Taxonomy" id="249248"/>
    <lineage>
        <taxon>Eukaryota</taxon>
        <taxon>Metazoa</taxon>
        <taxon>Spiralia</taxon>
        <taxon>Gnathifera</taxon>
        <taxon>Rotifera</taxon>
        <taxon>Eurotatoria</taxon>
        <taxon>Bdelloidea</taxon>
        <taxon>Adinetida</taxon>
        <taxon>Adinetidae</taxon>
        <taxon>Adineta</taxon>
    </lineage>
</organism>
<dbReference type="PROSITE" id="PS50405">
    <property type="entry name" value="GST_CTER"/>
    <property type="match status" value="1"/>
</dbReference>
<dbReference type="InterPro" id="IPR010987">
    <property type="entry name" value="Glutathione-S-Trfase_C-like"/>
</dbReference>
<dbReference type="Gene3D" id="3.40.30.10">
    <property type="entry name" value="Glutaredoxin"/>
    <property type="match status" value="1"/>
</dbReference>
<dbReference type="SFLD" id="SFLDG00358">
    <property type="entry name" value="Main_(cytGST)"/>
    <property type="match status" value="1"/>
</dbReference>
<dbReference type="Proteomes" id="UP000663852">
    <property type="component" value="Unassembled WGS sequence"/>
</dbReference>
<dbReference type="InterPro" id="IPR036282">
    <property type="entry name" value="Glutathione-S-Trfase_C_sf"/>
</dbReference>
<sequence>MVLQLYTDWLSEPCRAVGILLLENNIEHEVHELDVLKGETHTDSYKKINPVGKIPSIVDDDEFNLGESHTIMRYLCESRNLPDHYYPKDIKQRCRVDFWLDWHHTNLRHAALRLIRANVFGPMRNLPQTTIDESRKEGETALQSSLTFMEETLSKNDYLAGGKQLSIADIALVCEVAMFPVYGASTDGYPHVETWLKRLSTEIKCWNQINAKLDQFLASKKQ</sequence>
<dbReference type="EMBL" id="CAJNOJ010000305">
    <property type="protein sequence ID" value="CAF1385680.1"/>
    <property type="molecule type" value="Genomic_DNA"/>
</dbReference>
<dbReference type="Gene3D" id="1.20.1050.10">
    <property type="match status" value="1"/>
</dbReference>
<dbReference type="SUPFAM" id="SSF52833">
    <property type="entry name" value="Thioredoxin-like"/>
    <property type="match status" value="1"/>
</dbReference>
<evidence type="ECO:0000259" key="2">
    <source>
        <dbReference type="PROSITE" id="PS50405"/>
    </source>
</evidence>
<gene>
    <name evidence="4" type="ORF">EDS130_LOCUS35186</name>
    <name evidence="3" type="ORF">XAT740_LOCUS22066</name>
</gene>
<feature type="domain" description="GST C-terminal" evidence="2">
    <location>
        <begin position="89"/>
        <end position="222"/>
    </location>
</feature>
<dbReference type="SFLD" id="SFLDS00019">
    <property type="entry name" value="Glutathione_Transferase_(cytos"/>
    <property type="match status" value="1"/>
</dbReference>
<dbReference type="PANTHER" id="PTHR44750">
    <property type="entry name" value="GLUTATHIONE S-TRANSFERASE T1-RELATED"/>
    <property type="match status" value="1"/>
</dbReference>
<evidence type="ECO:0000313" key="5">
    <source>
        <dbReference type="Proteomes" id="UP000663828"/>
    </source>
</evidence>
<dbReference type="Pfam" id="PF00043">
    <property type="entry name" value="GST_C"/>
    <property type="match status" value="1"/>
</dbReference>
<protein>
    <submittedName>
        <fullName evidence="3">Uncharacterized protein</fullName>
    </submittedName>
</protein>
<evidence type="ECO:0000313" key="3">
    <source>
        <dbReference type="EMBL" id="CAF1171623.1"/>
    </source>
</evidence>
<dbReference type="InterPro" id="IPR004046">
    <property type="entry name" value="GST_C"/>
</dbReference>
<dbReference type="InterPro" id="IPR004045">
    <property type="entry name" value="Glutathione_S-Trfase_N"/>
</dbReference>
<reference evidence="3" key="1">
    <citation type="submission" date="2021-02" db="EMBL/GenBank/DDBJ databases">
        <authorList>
            <person name="Nowell W R."/>
        </authorList>
    </citation>
    <scope>NUCLEOTIDE SEQUENCE</scope>
</reference>
<accession>A0A814U9A0</accession>
<dbReference type="Proteomes" id="UP000663828">
    <property type="component" value="Unassembled WGS sequence"/>
</dbReference>
<dbReference type="InterPro" id="IPR036249">
    <property type="entry name" value="Thioredoxin-like_sf"/>
</dbReference>
<dbReference type="SUPFAM" id="SSF47616">
    <property type="entry name" value="GST C-terminal domain-like"/>
    <property type="match status" value="1"/>
</dbReference>
<dbReference type="EMBL" id="CAJNOR010001609">
    <property type="protein sequence ID" value="CAF1171623.1"/>
    <property type="molecule type" value="Genomic_DNA"/>
</dbReference>